<dbReference type="Gene3D" id="3.40.50.2000">
    <property type="entry name" value="Glycogen Phosphorylase B"/>
    <property type="match status" value="2"/>
</dbReference>
<dbReference type="Proteomes" id="UP001465331">
    <property type="component" value="Unassembled WGS sequence"/>
</dbReference>
<proteinExistence type="predicted"/>
<feature type="domain" description="Glycosyltransferase subfamily 4-like N-terminal" evidence="2">
    <location>
        <begin position="21"/>
        <end position="177"/>
    </location>
</feature>
<dbReference type="InterPro" id="IPR028098">
    <property type="entry name" value="Glyco_trans_4-like_N"/>
</dbReference>
<evidence type="ECO:0000313" key="3">
    <source>
        <dbReference type="EMBL" id="MES0872506.1"/>
    </source>
</evidence>
<dbReference type="CDD" id="cd03794">
    <property type="entry name" value="GT4_WbuB-like"/>
    <property type="match status" value="1"/>
</dbReference>
<dbReference type="PANTHER" id="PTHR12526">
    <property type="entry name" value="GLYCOSYLTRANSFERASE"/>
    <property type="match status" value="1"/>
</dbReference>
<dbReference type="InterPro" id="IPR001296">
    <property type="entry name" value="Glyco_trans_1"/>
</dbReference>
<evidence type="ECO:0000259" key="2">
    <source>
        <dbReference type="Pfam" id="PF13579"/>
    </source>
</evidence>
<organism evidence="3 4">
    <name type="scientific">Sinimarinibacterium thermocellulolyticum</name>
    <dbReference type="NCBI Taxonomy" id="3170016"/>
    <lineage>
        <taxon>Bacteria</taxon>
        <taxon>Pseudomonadati</taxon>
        <taxon>Pseudomonadota</taxon>
        <taxon>Gammaproteobacteria</taxon>
        <taxon>Nevskiales</taxon>
        <taxon>Nevskiaceae</taxon>
        <taxon>Sinimarinibacterium</taxon>
    </lineage>
</organism>
<dbReference type="Pfam" id="PF13579">
    <property type="entry name" value="Glyco_trans_4_4"/>
    <property type="match status" value="1"/>
</dbReference>
<sequence>MRITFVHRHFWPEPLTYALMLRHICLALAAQGHEVSVVSVRTAKTQRPDDSTELAGVRVLRITLLPEQKHQWLRRLLNTAWYLLAASAIVALGRRADVVVAATTPPVLPAWLMSTICRVRRMHFVYHYQDLHPESLSLIGAIRPSWLLSALSVLDRVSTRRAVRRVVLSNDMGRALQSRPRCGELDYTVLNNFDPGEVEAPTDADTPVQLPGAGIRVLFAGNLGLFQGLEEVIDAFTALGEQREVCLILLGDGALRSRLIQRAGACLGKTVFFLDRCTPEQAKRVMRAADLGLVSLSPGVIRYAYPSKVMTYLDAGLPLLAVVEPQSELGRMIVDVGIGHVCAPGSAEHLVQTLKVIAEKRVPCEDMRGRCRAIATERFHREQALRRWVDLFADVETGRAR</sequence>
<dbReference type="Pfam" id="PF00534">
    <property type="entry name" value="Glycos_transf_1"/>
    <property type="match status" value="1"/>
</dbReference>
<dbReference type="EMBL" id="JBEPIJ010000001">
    <property type="protein sequence ID" value="MES0872506.1"/>
    <property type="molecule type" value="Genomic_DNA"/>
</dbReference>
<evidence type="ECO:0000313" key="4">
    <source>
        <dbReference type="Proteomes" id="UP001465331"/>
    </source>
</evidence>
<gene>
    <name evidence="3" type="ORF">ABSH63_00540</name>
</gene>
<accession>A0ABV2A6J0</accession>
<keyword evidence="4" id="KW-1185">Reference proteome</keyword>
<comment type="caution">
    <text evidence="3">The sequence shown here is derived from an EMBL/GenBank/DDBJ whole genome shotgun (WGS) entry which is preliminary data.</text>
</comment>
<reference evidence="3 4" key="1">
    <citation type="submission" date="2024-06" db="EMBL/GenBank/DDBJ databases">
        <authorList>
            <person name="Li Z."/>
            <person name="Jiang Y."/>
        </authorList>
    </citation>
    <scope>NUCLEOTIDE SEQUENCE [LARGE SCALE GENOMIC DNA]</scope>
    <source>
        <strain evidence="3 4">HSW-8</strain>
    </source>
</reference>
<feature type="domain" description="Glycosyl transferase family 1" evidence="1">
    <location>
        <begin position="215"/>
        <end position="368"/>
    </location>
</feature>
<dbReference type="SUPFAM" id="SSF53756">
    <property type="entry name" value="UDP-Glycosyltransferase/glycogen phosphorylase"/>
    <property type="match status" value="1"/>
</dbReference>
<dbReference type="RefSeq" id="WP_352886422.1">
    <property type="nucleotide sequence ID" value="NZ_JBEPIJ010000001.1"/>
</dbReference>
<evidence type="ECO:0000259" key="1">
    <source>
        <dbReference type="Pfam" id="PF00534"/>
    </source>
</evidence>
<protein>
    <submittedName>
        <fullName evidence="3">Glycosyltransferase family 4 protein</fullName>
    </submittedName>
</protein>
<name>A0ABV2A6J0_9GAMM</name>